<accession>A0A6A6P0X9</accession>
<evidence type="ECO:0000256" key="1">
    <source>
        <dbReference type="SAM" id="MobiDB-lite"/>
    </source>
</evidence>
<dbReference type="AlphaFoldDB" id="A0A6A6P0X9"/>
<proteinExistence type="predicted"/>
<evidence type="ECO:0000313" key="3">
    <source>
        <dbReference type="Proteomes" id="UP000799766"/>
    </source>
</evidence>
<organism evidence="2 3">
    <name type="scientific">Lineolata rhizophorae</name>
    <dbReference type="NCBI Taxonomy" id="578093"/>
    <lineage>
        <taxon>Eukaryota</taxon>
        <taxon>Fungi</taxon>
        <taxon>Dikarya</taxon>
        <taxon>Ascomycota</taxon>
        <taxon>Pezizomycotina</taxon>
        <taxon>Dothideomycetes</taxon>
        <taxon>Dothideomycetes incertae sedis</taxon>
        <taxon>Lineolatales</taxon>
        <taxon>Lineolataceae</taxon>
        <taxon>Lineolata</taxon>
    </lineage>
</organism>
<protein>
    <submittedName>
        <fullName evidence="2">Uncharacterized protein</fullName>
    </submittedName>
</protein>
<name>A0A6A6P0X9_9PEZI</name>
<keyword evidence="3" id="KW-1185">Reference proteome</keyword>
<sequence length="332" mass="36632">MPSLLLLRLSPTCTTKTPRLFPFPPIPVILILLVPPSPSLPSPPCPIACFLPTKWGIIPPIDRGTLASPPRSGTGRAGRRGASRSSPERPVSSILLPSHPKTGTANGSGCMPSRFALRQPRAGWQGACVRSAHLTHTLWPRPPAKQANPRPLPPLSIFQPLVPPCSSWSVGLSFGRSVAAFRSGGRERRWKDGRDCLSRRRSRCDPDESARLLGEERWSEWYFAAFFFLVQRYHEVRLPRRGVGLGCDYAALVIAKLAAVIRWRRLWLPWRSARVLRCEIRAVGHGRLPSGISVDSGAFVRTDCVTVVYKIVPQVRGGVILACGRDHTYAIP</sequence>
<feature type="region of interest" description="Disordered" evidence="1">
    <location>
        <begin position="62"/>
        <end position="112"/>
    </location>
</feature>
<evidence type="ECO:0000313" key="2">
    <source>
        <dbReference type="EMBL" id="KAF2457464.1"/>
    </source>
</evidence>
<dbReference type="Proteomes" id="UP000799766">
    <property type="component" value="Unassembled WGS sequence"/>
</dbReference>
<gene>
    <name evidence="2" type="ORF">BDY21DRAFT_26816</name>
</gene>
<reference evidence="2" key="1">
    <citation type="journal article" date="2020" name="Stud. Mycol.">
        <title>101 Dothideomycetes genomes: a test case for predicting lifestyles and emergence of pathogens.</title>
        <authorList>
            <person name="Haridas S."/>
            <person name="Albert R."/>
            <person name="Binder M."/>
            <person name="Bloem J."/>
            <person name="Labutti K."/>
            <person name="Salamov A."/>
            <person name="Andreopoulos B."/>
            <person name="Baker S."/>
            <person name="Barry K."/>
            <person name="Bills G."/>
            <person name="Bluhm B."/>
            <person name="Cannon C."/>
            <person name="Castanera R."/>
            <person name="Culley D."/>
            <person name="Daum C."/>
            <person name="Ezra D."/>
            <person name="Gonzalez J."/>
            <person name="Henrissat B."/>
            <person name="Kuo A."/>
            <person name="Liang C."/>
            <person name="Lipzen A."/>
            <person name="Lutzoni F."/>
            <person name="Magnuson J."/>
            <person name="Mondo S."/>
            <person name="Nolan M."/>
            <person name="Ohm R."/>
            <person name="Pangilinan J."/>
            <person name="Park H.-J."/>
            <person name="Ramirez L."/>
            <person name="Alfaro M."/>
            <person name="Sun H."/>
            <person name="Tritt A."/>
            <person name="Yoshinaga Y."/>
            <person name="Zwiers L.-H."/>
            <person name="Turgeon B."/>
            <person name="Goodwin S."/>
            <person name="Spatafora J."/>
            <person name="Crous P."/>
            <person name="Grigoriev I."/>
        </authorList>
    </citation>
    <scope>NUCLEOTIDE SEQUENCE</scope>
    <source>
        <strain evidence="2">ATCC 16933</strain>
    </source>
</reference>
<dbReference type="EMBL" id="MU001680">
    <property type="protein sequence ID" value="KAF2457464.1"/>
    <property type="molecule type" value="Genomic_DNA"/>
</dbReference>